<evidence type="ECO:0000313" key="1">
    <source>
        <dbReference type="EMBL" id="QBK92143.1"/>
    </source>
</evidence>
<organism evidence="1">
    <name type="scientific">Pithovirus LCPAC304</name>
    <dbReference type="NCBI Taxonomy" id="2506594"/>
    <lineage>
        <taxon>Viruses</taxon>
        <taxon>Pithoviruses</taxon>
    </lineage>
</organism>
<accession>A0A481Z8B0</accession>
<proteinExistence type="predicted"/>
<protein>
    <submittedName>
        <fullName evidence="1">Uncharacterized protein</fullName>
    </submittedName>
</protein>
<reference evidence="1" key="1">
    <citation type="journal article" date="2019" name="MBio">
        <title>Virus Genomes from Deep Sea Sediments Expand the Ocean Megavirome and Support Independent Origins of Viral Gigantism.</title>
        <authorList>
            <person name="Backstrom D."/>
            <person name="Yutin N."/>
            <person name="Jorgensen S.L."/>
            <person name="Dharamshi J."/>
            <person name="Homa F."/>
            <person name="Zaremba-Niedwiedzka K."/>
            <person name="Spang A."/>
            <person name="Wolf Y.I."/>
            <person name="Koonin E.V."/>
            <person name="Ettema T.J."/>
        </authorList>
    </citation>
    <scope>NUCLEOTIDE SEQUENCE</scope>
</reference>
<sequence>MTTLETTDIELLRIMLQNMSYRDILDWCNVNTRFADMCDDRTTIVGQLLNKKRKEEVVAEVEIGHEFSYSLFSIAIQIPHAGAFPEIFINGPQTSPEDVQDMIDVMEEGIQNIYRMVHDFDDGARYHDQRIIYARRPNSVTVHMDQIGFGVTIDADVFKAILQAGLRAYNRGIDEGTIVIFADLDSRLIVQ</sequence>
<dbReference type="EMBL" id="MK500568">
    <property type="protein sequence ID" value="QBK92143.1"/>
    <property type="molecule type" value="Genomic_DNA"/>
</dbReference>
<gene>
    <name evidence="1" type="ORF">LCPAC304_04900</name>
</gene>
<name>A0A481Z8B0_9VIRU</name>